<feature type="transmembrane region" description="Helical" evidence="1">
    <location>
        <begin position="342"/>
        <end position="360"/>
    </location>
</feature>
<dbReference type="KEGG" id="pstu:UIB01_12455"/>
<dbReference type="InterPro" id="IPR011767">
    <property type="entry name" value="GLR_AS"/>
</dbReference>
<feature type="transmembrane region" description="Helical" evidence="1">
    <location>
        <begin position="200"/>
        <end position="224"/>
    </location>
</feature>
<feature type="transmembrane region" description="Helical" evidence="1">
    <location>
        <begin position="175"/>
        <end position="194"/>
    </location>
</feature>
<evidence type="ECO:0000313" key="4">
    <source>
        <dbReference type="EMBL" id="AHY43241.1"/>
    </source>
</evidence>
<evidence type="ECO:0000259" key="3">
    <source>
        <dbReference type="Pfam" id="PF00462"/>
    </source>
</evidence>
<dbReference type="CDD" id="cd02976">
    <property type="entry name" value="NrdH"/>
    <property type="match status" value="1"/>
</dbReference>
<proteinExistence type="predicted"/>
<keyword evidence="1" id="KW-0472">Membrane</keyword>
<protein>
    <submittedName>
        <fullName evidence="4">Glutaredoxin</fullName>
    </submittedName>
</protein>
<evidence type="ECO:0000313" key="5">
    <source>
        <dbReference type="Proteomes" id="UP000025238"/>
    </source>
</evidence>
<dbReference type="Pfam" id="PF00462">
    <property type="entry name" value="Glutaredoxin"/>
    <property type="match status" value="1"/>
</dbReference>
<dbReference type="SUPFAM" id="SSF52833">
    <property type="entry name" value="Thioredoxin-like"/>
    <property type="match status" value="1"/>
</dbReference>
<evidence type="ECO:0000256" key="1">
    <source>
        <dbReference type="SAM" id="Phobius"/>
    </source>
</evidence>
<name>A0A023WTC9_STUST</name>
<dbReference type="OrthoDB" id="9800621at2"/>
<dbReference type="AlphaFoldDB" id="A0A023WTC9"/>
<dbReference type="EMBL" id="CP007509">
    <property type="protein sequence ID" value="AHY43241.1"/>
    <property type="molecule type" value="Genomic_DNA"/>
</dbReference>
<reference evidence="4 5" key="1">
    <citation type="submission" date="2014-03" db="EMBL/GenBank/DDBJ databases">
        <title>Complete genome sequence of Pseudomonas stutzeri 19SMN4.</title>
        <authorList>
            <person name="Brunet-Galmes I."/>
            <person name="Nogales B."/>
            <person name="Busquets A."/>
            <person name="Pena A."/>
            <person name="Gomila M."/>
            <person name="Garcia-Valdes E."/>
            <person name="Lalucat J."/>
            <person name="Bennasar A."/>
            <person name="Bosch R."/>
        </authorList>
    </citation>
    <scope>NUCLEOTIDE SEQUENCE [LARGE SCALE GENOMIC DNA]</scope>
    <source>
        <strain evidence="4 5">19SMN4</strain>
    </source>
</reference>
<keyword evidence="2" id="KW-0732">Signal</keyword>
<feature type="transmembrane region" description="Helical" evidence="1">
    <location>
        <begin position="310"/>
        <end position="330"/>
    </location>
</feature>
<sequence>MSHYLLRGALLMLLSLLAAGPASATLLEVYVRDGCPHCSAAKTYLAELTGQHPELEIRLREVDRDPAARADLLRLSHEAGVWPPAVPTFVIGGELMVGFDDAEHTGKRLVALIERRALQTGAVDTTLFGTLSLERLGLPAFTLALGLLDGFNPCAMWVLLFLLSLLVRLHDRRRMAAIAGTFVLVSGAVYYLFMAAWLNLFLFVGMSPLLITGLALLAMLIGVINLRDGLQPDSGFTLSIPAKAKPGLYARVRRILQRQTLLPALGGVAVLALLVNFVELLCTAGLPAIYTAVLSQQQLSALAHHAYLGLYILGYIADDALMVTIAVLALSSRKLTYQSGATLKLISGAVMLVLGVVMLVKPEWLQ</sequence>
<dbReference type="Proteomes" id="UP000025238">
    <property type="component" value="Chromosome"/>
</dbReference>
<feature type="domain" description="Glutaredoxin" evidence="3">
    <location>
        <begin position="28"/>
        <end position="95"/>
    </location>
</feature>
<keyword evidence="1" id="KW-1133">Transmembrane helix</keyword>
<feature type="transmembrane region" description="Helical" evidence="1">
    <location>
        <begin position="140"/>
        <end position="163"/>
    </location>
</feature>
<dbReference type="Gene3D" id="3.40.30.10">
    <property type="entry name" value="Glutaredoxin"/>
    <property type="match status" value="1"/>
</dbReference>
<evidence type="ECO:0000256" key="2">
    <source>
        <dbReference type="SAM" id="SignalP"/>
    </source>
</evidence>
<feature type="transmembrane region" description="Helical" evidence="1">
    <location>
        <begin position="261"/>
        <end position="290"/>
    </location>
</feature>
<keyword evidence="1" id="KW-0812">Transmembrane</keyword>
<feature type="signal peptide" evidence="2">
    <location>
        <begin position="1"/>
        <end position="24"/>
    </location>
</feature>
<dbReference type="InterPro" id="IPR002109">
    <property type="entry name" value="Glutaredoxin"/>
</dbReference>
<accession>A0A023WTC9</accession>
<dbReference type="PROSITE" id="PS51354">
    <property type="entry name" value="GLUTAREDOXIN_2"/>
    <property type="match status" value="1"/>
</dbReference>
<organism evidence="4 5">
    <name type="scientific">Stutzerimonas stutzeri</name>
    <name type="common">Pseudomonas stutzeri</name>
    <dbReference type="NCBI Taxonomy" id="316"/>
    <lineage>
        <taxon>Bacteria</taxon>
        <taxon>Pseudomonadati</taxon>
        <taxon>Pseudomonadota</taxon>
        <taxon>Gammaproteobacteria</taxon>
        <taxon>Pseudomonadales</taxon>
        <taxon>Pseudomonadaceae</taxon>
        <taxon>Stutzerimonas</taxon>
    </lineage>
</organism>
<feature type="chain" id="PRO_5001527362" evidence="2">
    <location>
        <begin position="25"/>
        <end position="366"/>
    </location>
</feature>
<dbReference type="PATRIC" id="fig|316.97.peg.2492"/>
<dbReference type="InterPro" id="IPR036249">
    <property type="entry name" value="Thioredoxin-like_sf"/>
</dbReference>
<gene>
    <name evidence="4" type="ORF">UIB01_12455</name>
</gene>
<dbReference type="PROSITE" id="PS00195">
    <property type="entry name" value="GLUTAREDOXIN_1"/>
    <property type="match status" value="1"/>
</dbReference>